<protein>
    <submittedName>
        <fullName evidence="1">Replication initiation protein</fullName>
    </submittedName>
</protein>
<dbReference type="Proteomes" id="UP000596205">
    <property type="component" value="Chromosome 1"/>
</dbReference>
<accession>A0A7T7AG94</accession>
<dbReference type="Pfam" id="PF03090">
    <property type="entry name" value="Replicase"/>
    <property type="match status" value="1"/>
</dbReference>
<dbReference type="AlphaFoldDB" id="A0A7T7AG94"/>
<name>A0A7T7AG94_9BURK</name>
<dbReference type="EMBL" id="CP066769">
    <property type="protein sequence ID" value="QQK01530.1"/>
    <property type="molecule type" value="Genomic_DNA"/>
</dbReference>
<sequence length="325" mass="37210">MIEELIKSLPDKISSTDSFEDGTKYRKRDKALGYRYIEHNQLYRKFIVVDVDTPGSAFLWEDLNLPAPSLITISPDSGRCHYLWGLKTPVIYTDGGRRSPQRFYEAVDVALTHAIPGADLAYVGKFTKNPCHPHWKVIQHRVSYDLEDFSEYIDLTPKRKAQRHINPEGRNSTLFDNLRFWAYPAVKLYDSYSDFQEAVNAQAFLINQDFSGTPSGLLLHKEVLSTARSVGMWTWRHRHDKLLNRGVMNLPQDMPLHEKQRQGATYTHSIRTTGSQKRILEAAAALEIQGIPVTQTSVATQAGLSVLSVKRNWKLVEEKFKIYTN</sequence>
<dbReference type="RefSeq" id="WP_199568462.1">
    <property type="nucleotide sequence ID" value="NZ_CP066769.1"/>
</dbReference>
<dbReference type="Gene3D" id="1.10.340.50">
    <property type="match status" value="1"/>
</dbReference>
<dbReference type="InterPro" id="IPR004322">
    <property type="entry name" value="Plasmid_replicase_bac"/>
</dbReference>
<proteinExistence type="predicted"/>
<organism evidence="1 2">
    <name type="scientific">Burkholderia anthina</name>
    <dbReference type="NCBI Taxonomy" id="179879"/>
    <lineage>
        <taxon>Bacteria</taxon>
        <taxon>Pseudomonadati</taxon>
        <taxon>Pseudomonadota</taxon>
        <taxon>Betaproteobacteria</taxon>
        <taxon>Burkholderiales</taxon>
        <taxon>Burkholderiaceae</taxon>
        <taxon>Burkholderia</taxon>
        <taxon>Burkholderia cepacia complex</taxon>
    </lineage>
</organism>
<evidence type="ECO:0000313" key="1">
    <source>
        <dbReference type="EMBL" id="QQK01530.1"/>
    </source>
</evidence>
<reference evidence="1 2" key="1">
    <citation type="submission" date="2020-12" db="EMBL/GenBank/DDBJ databases">
        <title>Complete genome sequence of Burkholderia anthina BJQ0011.</title>
        <authorList>
            <person name="Xu Y."/>
        </authorList>
    </citation>
    <scope>NUCLEOTIDE SEQUENCE [LARGE SCALE GENOMIC DNA]</scope>
    <source>
        <strain evidence="1 2">BJQ0011</strain>
    </source>
</reference>
<dbReference type="KEGG" id="bann:JFN94_10480"/>
<evidence type="ECO:0000313" key="2">
    <source>
        <dbReference type="Proteomes" id="UP000596205"/>
    </source>
</evidence>
<gene>
    <name evidence="1" type="ORF">JFN94_10480</name>
</gene>